<organism evidence="1 2">
    <name type="scientific">Algoriphagus aquaeductus</name>
    <dbReference type="NCBI Taxonomy" id="475299"/>
    <lineage>
        <taxon>Bacteria</taxon>
        <taxon>Pseudomonadati</taxon>
        <taxon>Bacteroidota</taxon>
        <taxon>Cytophagia</taxon>
        <taxon>Cytophagales</taxon>
        <taxon>Cyclobacteriaceae</taxon>
        <taxon>Algoriphagus</taxon>
    </lineage>
</organism>
<reference evidence="1 2" key="1">
    <citation type="submission" date="2018-06" db="EMBL/GenBank/DDBJ databases">
        <title>Genomic Encyclopedia of Archaeal and Bacterial Type Strains, Phase II (KMG-II): from individual species to whole genera.</title>
        <authorList>
            <person name="Goeker M."/>
        </authorList>
    </citation>
    <scope>NUCLEOTIDE SEQUENCE [LARGE SCALE GENOMIC DNA]</scope>
    <source>
        <strain evidence="1 2">T4</strain>
    </source>
</reference>
<dbReference type="EMBL" id="QKTX01000043">
    <property type="protein sequence ID" value="PZV75225.1"/>
    <property type="molecule type" value="Genomic_DNA"/>
</dbReference>
<proteinExistence type="predicted"/>
<dbReference type="Proteomes" id="UP000248917">
    <property type="component" value="Unassembled WGS sequence"/>
</dbReference>
<evidence type="ECO:0000313" key="1">
    <source>
        <dbReference type="EMBL" id="PZV75225.1"/>
    </source>
</evidence>
<gene>
    <name evidence="1" type="ORF">CLV31_1431</name>
</gene>
<dbReference type="AlphaFoldDB" id="A0A326RIS0"/>
<comment type="caution">
    <text evidence="1">The sequence shown here is derived from an EMBL/GenBank/DDBJ whole genome shotgun (WGS) entry which is preliminary data.</text>
</comment>
<feature type="non-terminal residue" evidence="1">
    <location>
        <position position="374"/>
    </location>
</feature>
<protein>
    <submittedName>
        <fullName evidence="1">Uncharacterized protein</fullName>
    </submittedName>
</protein>
<accession>A0A326RIS0</accession>
<keyword evidence="2" id="KW-1185">Reference proteome</keyword>
<sequence length="374" mass="42576">MNLYFDCSLRTPSHATILLWVKKYGFFLLSKPVQKADDWVLIIDESVQFGQNKLLLVYGIRHSDIPINRGLIFSDLTPLVLASKSSWTGDLIAQELEKLEESIGTIKYAVADQGNSIRKALRIKEIFHVYDITHCISIIVERVYKSDPEFIEYTKKLAHLRGAQALGKNSHLLPPAQRANSRFMNLRPIADWGMSVLHFLEQAPQAYYQEEQNHLNWVLGHQYLIRELNLLNQFINAVQLILKTNGLSETSLKDCEKLLSQSKNPRLLLVEENLIEYLGETLKNSPMDKNGAMLCSSDCIESAFGKYKNYIQDNPMTGITNLSLSLAAFTGKLSKEEISEAIQSTRVENVKNWSEKNIGQTTLSKRLKTLKWDA</sequence>
<name>A0A326RIS0_9BACT</name>
<evidence type="ECO:0000313" key="2">
    <source>
        <dbReference type="Proteomes" id="UP000248917"/>
    </source>
</evidence>